<dbReference type="EMBL" id="CADCTO010000576">
    <property type="protein sequence ID" value="CAA9288515.1"/>
    <property type="molecule type" value="Genomic_DNA"/>
</dbReference>
<evidence type="ECO:0000256" key="2">
    <source>
        <dbReference type="SAM" id="Phobius"/>
    </source>
</evidence>
<accession>A0A6J4JVI3</accession>
<keyword evidence="2" id="KW-0472">Membrane</keyword>
<protein>
    <submittedName>
        <fullName evidence="3">Uncharacterized protein</fullName>
    </submittedName>
</protein>
<dbReference type="AlphaFoldDB" id="A0A6J4JVI3"/>
<sequence>MSVSARPPSTGKPPSAPRQRGADGAPVARRLRPPLPALAAALLCGWAAAFAAPAPARAQVPLDGGVALTPGSTVVPVPEITPLGTLLATHRDEGSGGGFFPFYITFRTAVYQDADGTLDFLYQITSRSGSLAAGADVVNMTDFTGYDTSVSYYTADPDGLGFFQFGAQAPTTAFRPAGGPSANVRFFFTDAGAVDPGESSAVLVISTNATAYTTHIATFSVSPVNRGDFMGTGAFMPTGAPAAVTPAPPGLIVAGIGGLMGLVSFRRSRRKR</sequence>
<feature type="region of interest" description="Disordered" evidence="1">
    <location>
        <begin position="1"/>
        <end position="28"/>
    </location>
</feature>
<feature type="transmembrane region" description="Helical" evidence="2">
    <location>
        <begin position="247"/>
        <end position="265"/>
    </location>
</feature>
<organism evidence="3">
    <name type="scientific">uncultured Armatimonadetes bacterium</name>
    <dbReference type="NCBI Taxonomy" id="157466"/>
    <lineage>
        <taxon>Bacteria</taxon>
        <taxon>Bacillati</taxon>
        <taxon>Armatimonadota</taxon>
        <taxon>environmental samples</taxon>
    </lineage>
</organism>
<keyword evidence="2" id="KW-0812">Transmembrane</keyword>
<evidence type="ECO:0000256" key="1">
    <source>
        <dbReference type="SAM" id="MobiDB-lite"/>
    </source>
</evidence>
<name>A0A6J4JVI3_9BACT</name>
<proteinExistence type="predicted"/>
<keyword evidence="2" id="KW-1133">Transmembrane helix</keyword>
<evidence type="ECO:0000313" key="3">
    <source>
        <dbReference type="EMBL" id="CAA9288515.1"/>
    </source>
</evidence>
<gene>
    <name evidence="3" type="ORF">AVDCRST_MAG63-4156</name>
</gene>
<reference evidence="3" key="1">
    <citation type="submission" date="2020-02" db="EMBL/GenBank/DDBJ databases">
        <authorList>
            <person name="Meier V. D."/>
        </authorList>
    </citation>
    <scope>NUCLEOTIDE SEQUENCE</scope>
    <source>
        <strain evidence="3">AVDCRST_MAG63</strain>
    </source>
</reference>